<reference evidence="4" key="2">
    <citation type="submission" date="2021-04" db="EMBL/GenBank/DDBJ databases">
        <authorList>
            <person name="Gilroy R."/>
        </authorList>
    </citation>
    <scope>NUCLEOTIDE SEQUENCE</scope>
    <source>
        <strain evidence="4">F6-686</strain>
    </source>
</reference>
<evidence type="ECO:0000259" key="3">
    <source>
        <dbReference type="Pfam" id="PF08240"/>
    </source>
</evidence>
<feature type="domain" description="Alcohol dehydrogenase-like C-terminal" evidence="2">
    <location>
        <begin position="137"/>
        <end position="240"/>
    </location>
</feature>
<dbReference type="AlphaFoldDB" id="A0A9E2KT37"/>
<organism evidence="4 5">
    <name type="scientific">Candidatus Lactobacillus pullistercoris</name>
    <dbReference type="NCBI Taxonomy" id="2838636"/>
    <lineage>
        <taxon>Bacteria</taxon>
        <taxon>Bacillati</taxon>
        <taxon>Bacillota</taxon>
        <taxon>Bacilli</taxon>
        <taxon>Lactobacillales</taxon>
        <taxon>Lactobacillaceae</taxon>
        <taxon>Lactobacillus</taxon>
    </lineage>
</organism>
<dbReference type="CDD" id="cd05188">
    <property type="entry name" value="MDR"/>
    <property type="match status" value="1"/>
</dbReference>
<dbReference type="SUPFAM" id="SSF50129">
    <property type="entry name" value="GroES-like"/>
    <property type="match status" value="1"/>
</dbReference>
<dbReference type="SUPFAM" id="SSF51735">
    <property type="entry name" value="NAD(P)-binding Rossmann-fold domains"/>
    <property type="match status" value="1"/>
</dbReference>
<comment type="caution">
    <text evidence="4">The sequence shown here is derived from an EMBL/GenBank/DDBJ whole genome shotgun (WGS) entry which is preliminary data.</text>
</comment>
<dbReference type="Proteomes" id="UP000823844">
    <property type="component" value="Unassembled WGS sequence"/>
</dbReference>
<gene>
    <name evidence="4" type="ORF">H9806_08720</name>
</gene>
<keyword evidence="1" id="KW-0560">Oxidoreductase</keyword>
<dbReference type="GO" id="GO:0016491">
    <property type="term" value="F:oxidoreductase activity"/>
    <property type="evidence" value="ECO:0007669"/>
    <property type="project" value="UniProtKB-KW"/>
</dbReference>
<feature type="domain" description="Alcohol dehydrogenase-like N-terminal" evidence="3">
    <location>
        <begin position="2"/>
        <end position="88"/>
    </location>
</feature>
<evidence type="ECO:0000256" key="1">
    <source>
        <dbReference type="ARBA" id="ARBA00023002"/>
    </source>
</evidence>
<dbReference type="PANTHER" id="PTHR43401">
    <property type="entry name" value="L-THREONINE 3-DEHYDROGENASE"/>
    <property type="match status" value="1"/>
</dbReference>
<dbReference type="Pfam" id="PF08240">
    <property type="entry name" value="ADH_N"/>
    <property type="match status" value="1"/>
</dbReference>
<dbReference type="InterPro" id="IPR013149">
    <property type="entry name" value="ADH-like_C"/>
</dbReference>
<dbReference type="InterPro" id="IPR036291">
    <property type="entry name" value="NAD(P)-bd_dom_sf"/>
</dbReference>
<reference evidence="4" key="1">
    <citation type="journal article" date="2021" name="PeerJ">
        <title>Extensive microbial diversity within the chicken gut microbiome revealed by metagenomics and culture.</title>
        <authorList>
            <person name="Gilroy R."/>
            <person name="Ravi A."/>
            <person name="Getino M."/>
            <person name="Pursley I."/>
            <person name="Horton D.L."/>
            <person name="Alikhan N.F."/>
            <person name="Baker D."/>
            <person name="Gharbi K."/>
            <person name="Hall N."/>
            <person name="Watson M."/>
            <person name="Adriaenssens E.M."/>
            <person name="Foster-Nyarko E."/>
            <person name="Jarju S."/>
            <person name="Secka A."/>
            <person name="Antonio M."/>
            <person name="Oren A."/>
            <person name="Chaudhuri R.R."/>
            <person name="La Ragione R."/>
            <person name="Hildebrand F."/>
            <person name="Pallen M.J."/>
        </authorList>
    </citation>
    <scope>NUCLEOTIDE SEQUENCE</scope>
    <source>
        <strain evidence="4">F6-686</strain>
    </source>
</reference>
<dbReference type="Gene3D" id="3.40.50.720">
    <property type="entry name" value="NAD(P)-binding Rossmann-like Domain"/>
    <property type="match status" value="1"/>
</dbReference>
<dbReference type="EMBL" id="JAHLFT010000114">
    <property type="protein sequence ID" value="MBU3829178.1"/>
    <property type="molecule type" value="Genomic_DNA"/>
</dbReference>
<dbReference type="InterPro" id="IPR013154">
    <property type="entry name" value="ADH-like_N"/>
</dbReference>
<dbReference type="Gene3D" id="3.90.180.10">
    <property type="entry name" value="Medium-chain alcohol dehydrogenases, catalytic domain"/>
    <property type="match status" value="1"/>
</dbReference>
<evidence type="ECO:0000313" key="5">
    <source>
        <dbReference type="Proteomes" id="UP000823844"/>
    </source>
</evidence>
<name>A0A9E2KT37_9LACO</name>
<evidence type="ECO:0000259" key="2">
    <source>
        <dbReference type="Pfam" id="PF00107"/>
    </source>
</evidence>
<proteinExistence type="predicted"/>
<protein>
    <submittedName>
        <fullName evidence="4">Alcohol dehydrogenase catalytic domain-containing protein</fullName>
    </submittedName>
</protein>
<evidence type="ECO:0000313" key="4">
    <source>
        <dbReference type="EMBL" id="MBU3829178.1"/>
    </source>
</evidence>
<accession>A0A9E2KT37</accession>
<dbReference type="PANTHER" id="PTHR43401:SF2">
    <property type="entry name" value="L-THREONINE 3-DEHYDROGENASE"/>
    <property type="match status" value="1"/>
</dbReference>
<dbReference type="InterPro" id="IPR011032">
    <property type="entry name" value="GroES-like_sf"/>
</dbReference>
<sequence length="260" mass="28662">MLIKNINASICGSDIAVYKHGTGTGHKISIGEKFGHEMVSEVAEVGLEVKDFKVGQRVYPYPVFAANSPQKAGTLGGFTEYLLIKNAKLNHNLYLVPEELSNEVAALTEPFTVTTRAVKRAHPKAGENAYVLGAGTIGLAAAFALRHFGCKVMVADRGDYRLDLAKIFGFDVVNTLKDNVKQTQLDCFEKGYSLKENQPNINITIDAIGIPDFLQDFLDSQIIDSRFVMVGVDNNPKDINLLGDDLCFTVFNWLRWLSTK</sequence>
<dbReference type="Pfam" id="PF00107">
    <property type="entry name" value="ADH_zinc_N"/>
    <property type="match status" value="1"/>
</dbReference>
<dbReference type="InterPro" id="IPR050129">
    <property type="entry name" value="Zn_alcohol_dh"/>
</dbReference>